<dbReference type="RefSeq" id="WP_310423503.1">
    <property type="nucleotide sequence ID" value="NZ_JAVDYC010000001.1"/>
</dbReference>
<evidence type="ECO:0000313" key="3">
    <source>
        <dbReference type="EMBL" id="MDR7326934.1"/>
    </source>
</evidence>
<dbReference type="Proteomes" id="UP001183629">
    <property type="component" value="Unassembled WGS sequence"/>
</dbReference>
<keyword evidence="4" id="KW-1185">Reference proteome</keyword>
<dbReference type="Gene3D" id="3.40.50.1820">
    <property type="entry name" value="alpha/beta hydrolase"/>
    <property type="match status" value="1"/>
</dbReference>
<dbReference type="InterPro" id="IPR029059">
    <property type="entry name" value="AB_hydrolase_5"/>
</dbReference>
<keyword evidence="1" id="KW-0812">Transmembrane</keyword>
<accession>A0AAE3ZXE6</accession>
<organism evidence="3 4">
    <name type="scientific">Catenuloplanes niger</name>
    <dbReference type="NCBI Taxonomy" id="587534"/>
    <lineage>
        <taxon>Bacteria</taxon>
        <taxon>Bacillati</taxon>
        <taxon>Actinomycetota</taxon>
        <taxon>Actinomycetes</taxon>
        <taxon>Micromonosporales</taxon>
        <taxon>Micromonosporaceae</taxon>
        <taxon>Catenuloplanes</taxon>
    </lineage>
</organism>
<evidence type="ECO:0000259" key="2">
    <source>
        <dbReference type="Pfam" id="PF12695"/>
    </source>
</evidence>
<feature type="transmembrane region" description="Helical" evidence="1">
    <location>
        <begin position="20"/>
        <end position="41"/>
    </location>
</feature>
<dbReference type="Pfam" id="PF12695">
    <property type="entry name" value="Abhydrolase_5"/>
    <property type="match status" value="1"/>
</dbReference>
<dbReference type="SUPFAM" id="SSF53474">
    <property type="entry name" value="alpha/beta-Hydrolases"/>
    <property type="match status" value="1"/>
</dbReference>
<keyword evidence="1" id="KW-0472">Membrane</keyword>
<name>A0AAE3ZXE6_9ACTN</name>
<reference evidence="3 4" key="1">
    <citation type="submission" date="2023-07" db="EMBL/GenBank/DDBJ databases">
        <title>Sequencing the genomes of 1000 actinobacteria strains.</title>
        <authorList>
            <person name="Klenk H.-P."/>
        </authorList>
    </citation>
    <scope>NUCLEOTIDE SEQUENCE [LARGE SCALE GENOMIC DNA]</scope>
    <source>
        <strain evidence="3 4">DSM 44711</strain>
    </source>
</reference>
<dbReference type="InterPro" id="IPR029058">
    <property type="entry name" value="AB_hydrolase_fold"/>
</dbReference>
<comment type="caution">
    <text evidence="3">The sequence shown here is derived from an EMBL/GenBank/DDBJ whole genome shotgun (WGS) entry which is preliminary data.</text>
</comment>
<feature type="domain" description="Alpha/beta hydrolase fold-5" evidence="2">
    <location>
        <begin position="81"/>
        <end position="241"/>
    </location>
</feature>
<sequence length="252" mass="26279">MDAGEEPENQAPPVRKRRRALWWTLGGIAALVVVAIVVAGARLATPLRADPARFAEVAAEVEDTGDALIMRPAVASTGDGIVFVPGARVEAEAYAWTLAPLVTAGSTVIIVRPPLRFAILERRDLAEFTALAPEVTRWGVGGHSLGGVRACTYAANEPGRVAGLLLLGSYCNDDLSGTALPVLSIGGSRDGFSTPEDIREAAHLLPAGATFVEIEGMNHSQFGAYGDQDGDGTATIDDEAARAALIKAIDNP</sequence>
<gene>
    <name evidence="3" type="ORF">J2S44_007184</name>
</gene>
<keyword evidence="1" id="KW-1133">Transmembrane helix</keyword>
<dbReference type="EMBL" id="JAVDYC010000001">
    <property type="protein sequence ID" value="MDR7326934.1"/>
    <property type="molecule type" value="Genomic_DNA"/>
</dbReference>
<evidence type="ECO:0000256" key="1">
    <source>
        <dbReference type="SAM" id="Phobius"/>
    </source>
</evidence>
<evidence type="ECO:0000313" key="4">
    <source>
        <dbReference type="Proteomes" id="UP001183629"/>
    </source>
</evidence>
<protein>
    <submittedName>
        <fullName evidence="3">Pimeloyl-ACP methyl ester carboxylesterase</fullName>
    </submittedName>
</protein>
<dbReference type="GO" id="GO:0016787">
    <property type="term" value="F:hydrolase activity"/>
    <property type="evidence" value="ECO:0007669"/>
    <property type="project" value="InterPro"/>
</dbReference>
<dbReference type="AlphaFoldDB" id="A0AAE3ZXE6"/>
<proteinExistence type="predicted"/>